<comment type="caution">
    <text evidence="1">The sequence shown here is derived from an EMBL/GenBank/DDBJ whole genome shotgun (WGS) entry which is preliminary data.</text>
</comment>
<protein>
    <submittedName>
        <fullName evidence="1">Uncharacterized protein</fullName>
    </submittedName>
</protein>
<dbReference type="RefSeq" id="WP_146307630.1">
    <property type="nucleotide sequence ID" value="NZ_VOHS01000042.1"/>
</dbReference>
<gene>
    <name evidence="1" type="ORF">FEF09_24900</name>
</gene>
<name>A0A5C6LM08_9BACT</name>
<dbReference type="Proteomes" id="UP000318815">
    <property type="component" value="Unassembled WGS sequence"/>
</dbReference>
<accession>A0A5C6LM08</accession>
<sequence length="62" mass="7063">MEYESGVLSWYDNHPQPIHRQKDAWQISWQAPVANTDTLPVTLYVNNVPAGKVLLTSRKRAA</sequence>
<dbReference type="EMBL" id="VOHS01000042">
    <property type="protein sequence ID" value="TWV95112.1"/>
    <property type="molecule type" value="Genomic_DNA"/>
</dbReference>
<evidence type="ECO:0000313" key="1">
    <source>
        <dbReference type="EMBL" id="TWV95112.1"/>
    </source>
</evidence>
<keyword evidence="2" id="KW-1185">Reference proteome</keyword>
<organism evidence="1 2">
    <name type="scientific">Chitinophaga pinensis</name>
    <dbReference type="NCBI Taxonomy" id="79329"/>
    <lineage>
        <taxon>Bacteria</taxon>
        <taxon>Pseudomonadati</taxon>
        <taxon>Bacteroidota</taxon>
        <taxon>Chitinophagia</taxon>
        <taxon>Chitinophagales</taxon>
        <taxon>Chitinophagaceae</taxon>
        <taxon>Chitinophaga</taxon>
    </lineage>
</organism>
<reference evidence="1 2" key="1">
    <citation type="submission" date="2019-08" db="EMBL/GenBank/DDBJ databases">
        <title>Whole genome sequencing of chitin degrading bacteria Chitinophaga pinensis YS16.</title>
        <authorList>
            <person name="Singh R.P."/>
            <person name="Manchanda G."/>
            <person name="Maurya I.K."/>
            <person name="Joshi N.K."/>
            <person name="Srivastava A.K."/>
        </authorList>
    </citation>
    <scope>NUCLEOTIDE SEQUENCE [LARGE SCALE GENOMIC DNA]</scope>
    <source>
        <strain evidence="1 2">YS-16</strain>
    </source>
</reference>
<dbReference type="AlphaFoldDB" id="A0A5C6LM08"/>
<evidence type="ECO:0000313" key="2">
    <source>
        <dbReference type="Proteomes" id="UP000318815"/>
    </source>
</evidence>
<proteinExistence type="predicted"/>